<evidence type="ECO:0000313" key="2">
    <source>
        <dbReference type="EMBL" id="PRX64368.1"/>
    </source>
</evidence>
<comment type="caution">
    <text evidence="2">The sequence shown here is derived from an EMBL/GenBank/DDBJ whole genome shotgun (WGS) entry which is preliminary data.</text>
</comment>
<gene>
    <name evidence="2" type="ORF">B0I32_109297</name>
</gene>
<dbReference type="AlphaFoldDB" id="A0A2T0MYN9"/>
<keyword evidence="1" id="KW-0732">Signal</keyword>
<accession>A0A2T0MYN9</accession>
<dbReference type="Proteomes" id="UP000238312">
    <property type="component" value="Unassembled WGS sequence"/>
</dbReference>
<proteinExistence type="predicted"/>
<keyword evidence="3" id="KW-1185">Reference proteome</keyword>
<evidence type="ECO:0000313" key="3">
    <source>
        <dbReference type="Proteomes" id="UP000238312"/>
    </source>
</evidence>
<evidence type="ECO:0008006" key="4">
    <source>
        <dbReference type="Google" id="ProtNLM"/>
    </source>
</evidence>
<name>A0A2T0MYN9_9ACTN</name>
<evidence type="ECO:0000256" key="1">
    <source>
        <dbReference type="SAM" id="SignalP"/>
    </source>
</evidence>
<dbReference type="EMBL" id="PVNG01000009">
    <property type="protein sequence ID" value="PRX64368.1"/>
    <property type="molecule type" value="Genomic_DNA"/>
</dbReference>
<feature type="signal peptide" evidence="1">
    <location>
        <begin position="1"/>
        <end position="29"/>
    </location>
</feature>
<organism evidence="2 3">
    <name type="scientific">Nonomuraea fuscirosea</name>
    <dbReference type="NCBI Taxonomy" id="1291556"/>
    <lineage>
        <taxon>Bacteria</taxon>
        <taxon>Bacillati</taxon>
        <taxon>Actinomycetota</taxon>
        <taxon>Actinomycetes</taxon>
        <taxon>Streptosporangiales</taxon>
        <taxon>Streptosporangiaceae</taxon>
        <taxon>Nonomuraea</taxon>
    </lineage>
</organism>
<feature type="chain" id="PRO_5015677492" description="Secreted protein" evidence="1">
    <location>
        <begin position="30"/>
        <end position="132"/>
    </location>
</feature>
<reference evidence="2 3" key="1">
    <citation type="submission" date="2018-03" db="EMBL/GenBank/DDBJ databases">
        <title>Genomic Encyclopedia of Type Strains, Phase III (KMG-III): the genomes of soil and plant-associated and newly described type strains.</title>
        <authorList>
            <person name="Whitman W."/>
        </authorList>
    </citation>
    <scope>NUCLEOTIDE SEQUENCE [LARGE SCALE GENOMIC DNA]</scope>
    <source>
        <strain evidence="2 3">CGMCC 4.7104</strain>
    </source>
</reference>
<dbReference type="RefSeq" id="WP_106242587.1">
    <property type="nucleotide sequence ID" value="NZ_JBFAIB010000017.1"/>
</dbReference>
<sequence length="132" mass="13395">MPLKRALATLVTALTVLAGLIAGSPAASAAPAARAAPAAQAAGHCNGYEPHAYAPGRNGDVITGIGSCGSQTITVEVWIDVSGGLDKRVGCCPRGTSPVTAYAYCSRSGRGNYYTIARTPMGTVESARRLLC</sequence>
<protein>
    <recommendedName>
        <fullName evidence="4">Secreted protein</fullName>
    </recommendedName>
</protein>